<feature type="compositionally biased region" description="Polar residues" evidence="1">
    <location>
        <begin position="24"/>
        <end position="39"/>
    </location>
</feature>
<dbReference type="Proteomes" id="UP001634007">
    <property type="component" value="Unassembled WGS sequence"/>
</dbReference>
<dbReference type="PANTHER" id="PTHR33868:SF10">
    <property type="entry name" value="OS08G0483100 PROTEIN"/>
    <property type="match status" value="1"/>
</dbReference>
<feature type="compositionally biased region" description="Acidic residues" evidence="1">
    <location>
        <begin position="230"/>
        <end position="241"/>
    </location>
</feature>
<keyword evidence="4" id="KW-1185">Reference proteome</keyword>
<feature type="compositionally biased region" description="Pro residues" evidence="1">
    <location>
        <begin position="47"/>
        <end position="58"/>
    </location>
</feature>
<dbReference type="AlphaFoldDB" id="A0ABD3J5R6"/>
<feature type="region of interest" description="Disordered" evidence="1">
    <location>
        <begin position="220"/>
        <end position="242"/>
    </location>
</feature>
<keyword evidence="2" id="KW-0472">Membrane</keyword>
<dbReference type="EMBL" id="JBJKBG010000009">
    <property type="protein sequence ID" value="KAL3721779.1"/>
    <property type="molecule type" value="Genomic_DNA"/>
</dbReference>
<keyword evidence="2" id="KW-1133">Transmembrane helix</keyword>
<name>A0ABD3J5R6_EUCGL</name>
<evidence type="ECO:0000313" key="4">
    <source>
        <dbReference type="Proteomes" id="UP001634007"/>
    </source>
</evidence>
<evidence type="ECO:0000256" key="2">
    <source>
        <dbReference type="SAM" id="Phobius"/>
    </source>
</evidence>
<evidence type="ECO:0000256" key="1">
    <source>
        <dbReference type="SAM" id="MobiDB-lite"/>
    </source>
</evidence>
<proteinExistence type="predicted"/>
<protein>
    <submittedName>
        <fullName evidence="3">Uncharacterized protein</fullName>
    </submittedName>
</protein>
<sequence length="271" mass="29726">MPWPQSRKHQDQASPAHPLVKPKASNQEENAPPTISTFFNHPIHRTPLPPPPPPPPRIRSPSPNLRLGGRATMEEEDRDRDRHSISRLVSPFELIRNCDLPPPQKLFPGIDDPAALPALVGLGDEKRRLRSYPAAGGGGGGGGGEVELLRALRLSQTRAREAEERGAAAAAERDAVARALIGEAARSSAYRRWVRVLELEVAALKSKTRRRPDGELLRRRRERCGRSAEEGDSDEEEEEEERGASMAWMVALAIPLGIAGIGLALACRYLI</sequence>
<evidence type="ECO:0000313" key="3">
    <source>
        <dbReference type="EMBL" id="KAL3721779.1"/>
    </source>
</evidence>
<gene>
    <name evidence="3" type="ORF">ACJRO7_034166</name>
</gene>
<keyword evidence="2" id="KW-0812">Transmembrane</keyword>
<organism evidence="3 4">
    <name type="scientific">Eucalyptus globulus</name>
    <name type="common">Tasmanian blue gum</name>
    <dbReference type="NCBI Taxonomy" id="34317"/>
    <lineage>
        <taxon>Eukaryota</taxon>
        <taxon>Viridiplantae</taxon>
        <taxon>Streptophyta</taxon>
        <taxon>Embryophyta</taxon>
        <taxon>Tracheophyta</taxon>
        <taxon>Spermatophyta</taxon>
        <taxon>Magnoliopsida</taxon>
        <taxon>eudicotyledons</taxon>
        <taxon>Gunneridae</taxon>
        <taxon>Pentapetalae</taxon>
        <taxon>rosids</taxon>
        <taxon>malvids</taxon>
        <taxon>Myrtales</taxon>
        <taxon>Myrtaceae</taxon>
        <taxon>Myrtoideae</taxon>
        <taxon>Eucalypteae</taxon>
        <taxon>Eucalyptus</taxon>
    </lineage>
</organism>
<reference evidence="3 4" key="1">
    <citation type="submission" date="2024-11" db="EMBL/GenBank/DDBJ databases">
        <title>Chromosome-level genome assembly of Eucalyptus globulus Labill. provides insights into its genome evolution.</title>
        <authorList>
            <person name="Li X."/>
        </authorList>
    </citation>
    <scope>NUCLEOTIDE SEQUENCE [LARGE SCALE GENOMIC DNA]</scope>
    <source>
        <strain evidence="3">CL2024</strain>
        <tissue evidence="3">Fresh tender leaves</tissue>
    </source>
</reference>
<dbReference type="PANTHER" id="PTHR33868">
    <property type="entry name" value="EXPRESSED PROTEIN"/>
    <property type="match status" value="1"/>
</dbReference>
<comment type="caution">
    <text evidence="3">The sequence shown here is derived from an EMBL/GenBank/DDBJ whole genome shotgun (WGS) entry which is preliminary data.</text>
</comment>
<feature type="region of interest" description="Disordered" evidence="1">
    <location>
        <begin position="1"/>
        <end position="85"/>
    </location>
</feature>
<feature type="transmembrane region" description="Helical" evidence="2">
    <location>
        <begin position="246"/>
        <end position="270"/>
    </location>
</feature>
<accession>A0ABD3J5R6</accession>